<dbReference type="EnsemblPlants" id="QL08p042161:mrna">
    <property type="protein sequence ID" value="QL08p042161:mrna"/>
    <property type="gene ID" value="QL08p042161"/>
</dbReference>
<evidence type="ECO:0000256" key="5">
    <source>
        <dbReference type="ARBA" id="ARBA00082680"/>
    </source>
</evidence>
<dbReference type="InterPro" id="IPR023674">
    <property type="entry name" value="Ribosomal_uL1-like"/>
</dbReference>
<dbReference type="InterPro" id="IPR016095">
    <property type="entry name" value="Ribosomal_uL1_3-a/b-sand"/>
</dbReference>
<dbReference type="FunCoup" id="A0A7N2MD91">
    <property type="interactions" value="1128"/>
</dbReference>
<comment type="function">
    <text evidence="4">This protein binds directly to 23S ribosomal RNA.</text>
</comment>
<name>A0A7N2MD91_QUELO</name>
<evidence type="ECO:0000256" key="4">
    <source>
        <dbReference type="ARBA" id="ARBA00057875"/>
    </source>
</evidence>
<accession>A0A7N2MD91</accession>
<dbReference type="SUPFAM" id="SSF56808">
    <property type="entry name" value="Ribosomal protein L1"/>
    <property type="match status" value="1"/>
</dbReference>
<sequence length="434" mass="48107">MAALKLLLSQARRHCLSKPSFPHRSLCSSSSSSNPNLNSESPAKPSQTVPIQPVSYTVKPKDPSTPDQSPTPSPPPPFPPRQQPRNPQQQETPSLWTREDVRYVKDVPNISPVSYPSRVAPLPEDKISADGEGANKEQRLESNEEMKRERRRIEAEGIMRRRVFRVSEEENVAVPFPMLIKKKESKEKPAPLDLVEAIRLVKASATKNFDETIEAHVRLAIKKERTDQDRGMRSKAVIVWHSGKLGMLLWLRKEKEKNKIVHGSLILPHGVAKVVRVAFFAEGADADEARAAGADIVGGVELIEEIASSNKFNVDKCFATPQLVLRLNKIASFLKERHLLPDRKSGTVTSDVSGAIKAARLGRIHFKMDKTSIVHVGLGKASFAEESLRENIGAFMNALLIAKPASLKKASKYAGYVNSFHICSTAEVCRKSEL</sequence>
<dbReference type="Pfam" id="PF00687">
    <property type="entry name" value="Ribosomal_L1"/>
    <property type="match status" value="1"/>
</dbReference>
<reference evidence="7" key="2">
    <citation type="submission" date="2021-01" db="UniProtKB">
        <authorList>
            <consortium name="EnsemblPlants"/>
        </authorList>
    </citation>
    <scope>IDENTIFICATION</scope>
</reference>
<keyword evidence="8" id="KW-1185">Reference proteome</keyword>
<dbReference type="PANTHER" id="PTHR36427:SF4">
    <property type="entry name" value="RIBOSOMAL PROTEIN L1P_L10E FAMILY"/>
    <property type="match status" value="1"/>
</dbReference>
<keyword evidence="3" id="KW-0687">Ribonucleoprotein</keyword>
<evidence type="ECO:0000256" key="6">
    <source>
        <dbReference type="SAM" id="MobiDB-lite"/>
    </source>
</evidence>
<proteinExistence type="inferred from homology"/>
<dbReference type="OMA" id="TFHICST"/>
<evidence type="ECO:0000256" key="3">
    <source>
        <dbReference type="ARBA" id="ARBA00023274"/>
    </source>
</evidence>
<evidence type="ECO:0000256" key="1">
    <source>
        <dbReference type="ARBA" id="ARBA00010531"/>
    </source>
</evidence>
<dbReference type="GO" id="GO:0005840">
    <property type="term" value="C:ribosome"/>
    <property type="evidence" value="ECO:0007669"/>
    <property type="project" value="UniProtKB-KW"/>
</dbReference>
<dbReference type="InterPro" id="IPR028364">
    <property type="entry name" value="Ribosomal_uL1/biogenesis"/>
</dbReference>
<evidence type="ECO:0000256" key="2">
    <source>
        <dbReference type="ARBA" id="ARBA00022980"/>
    </source>
</evidence>
<feature type="compositionally biased region" description="Low complexity" evidence="6">
    <location>
        <begin position="83"/>
        <end position="93"/>
    </location>
</feature>
<keyword evidence="2" id="KW-0689">Ribosomal protein</keyword>
<dbReference type="Gramene" id="QL08p042161:mrna">
    <property type="protein sequence ID" value="QL08p042161:mrna"/>
    <property type="gene ID" value="QL08p042161"/>
</dbReference>
<dbReference type="GO" id="GO:1990904">
    <property type="term" value="C:ribonucleoprotein complex"/>
    <property type="evidence" value="ECO:0007669"/>
    <property type="project" value="UniProtKB-KW"/>
</dbReference>
<dbReference type="InParanoid" id="A0A7N2MD91"/>
<reference evidence="7 8" key="1">
    <citation type="journal article" date="2016" name="G3 (Bethesda)">
        <title>First Draft Assembly and Annotation of the Genome of a California Endemic Oak Quercus lobata Nee (Fagaceae).</title>
        <authorList>
            <person name="Sork V.L."/>
            <person name="Fitz-Gibbon S.T."/>
            <person name="Puiu D."/>
            <person name="Crepeau M."/>
            <person name="Gugger P.F."/>
            <person name="Sherman R."/>
            <person name="Stevens K."/>
            <person name="Langley C.H."/>
            <person name="Pellegrini M."/>
            <person name="Salzberg S.L."/>
        </authorList>
    </citation>
    <scope>NUCLEOTIDE SEQUENCE [LARGE SCALE GENOMIC DNA]</scope>
    <source>
        <strain evidence="7 8">cv. SW786</strain>
    </source>
</reference>
<feature type="compositionally biased region" description="Pro residues" evidence="6">
    <location>
        <begin position="69"/>
        <end position="82"/>
    </location>
</feature>
<dbReference type="PANTHER" id="PTHR36427">
    <property type="entry name" value="54S RIBOSOMAL PROTEIN L1, MITOCHONDRIAL"/>
    <property type="match status" value="1"/>
</dbReference>
<organism evidence="7 8">
    <name type="scientific">Quercus lobata</name>
    <name type="common">Valley oak</name>
    <dbReference type="NCBI Taxonomy" id="97700"/>
    <lineage>
        <taxon>Eukaryota</taxon>
        <taxon>Viridiplantae</taxon>
        <taxon>Streptophyta</taxon>
        <taxon>Embryophyta</taxon>
        <taxon>Tracheophyta</taxon>
        <taxon>Spermatophyta</taxon>
        <taxon>Magnoliopsida</taxon>
        <taxon>eudicotyledons</taxon>
        <taxon>Gunneridae</taxon>
        <taxon>Pentapetalae</taxon>
        <taxon>rosids</taxon>
        <taxon>fabids</taxon>
        <taxon>Fagales</taxon>
        <taxon>Fagaceae</taxon>
        <taxon>Quercus</taxon>
    </lineage>
</organism>
<dbReference type="Gene3D" id="3.40.50.790">
    <property type="match status" value="1"/>
</dbReference>
<feature type="compositionally biased region" description="Low complexity" evidence="6">
    <location>
        <begin position="19"/>
        <end position="42"/>
    </location>
</feature>
<dbReference type="Proteomes" id="UP000594261">
    <property type="component" value="Chromosome 8"/>
</dbReference>
<protein>
    <recommendedName>
        <fullName evidence="5">CL1</fullName>
    </recommendedName>
</protein>
<dbReference type="AlphaFoldDB" id="A0A7N2MD91"/>
<dbReference type="Gene3D" id="3.30.190.20">
    <property type="match status" value="2"/>
</dbReference>
<dbReference type="GO" id="GO:0003729">
    <property type="term" value="F:mRNA binding"/>
    <property type="evidence" value="ECO:0007669"/>
    <property type="project" value="EnsemblPlants"/>
</dbReference>
<comment type="similarity">
    <text evidence="1">Belongs to the universal ribosomal protein uL1 family.</text>
</comment>
<evidence type="ECO:0000313" key="7">
    <source>
        <dbReference type="EnsemblPlants" id="QL08p042161:mrna"/>
    </source>
</evidence>
<evidence type="ECO:0000313" key="8">
    <source>
        <dbReference type="Proteomes" id="UP000594261"/>
    </source>
</evidence>
<feature type="region of interest" description="Disordered" evidence="6">
    <location>
        <begin position="17"/>
        <end position="148"/>
    </location>
</feature>
<dbReference type="FunFam" id="3.40.50.790:FF:000001">
    <property type="entry name" value="50S ribosomal protein L1"/>
    <property type="match status" value="1"/>
</dbReference>
<feature type="compositionally biased region" description="Basic and acidic residues" evidence="6">
    <location>
        <begin position="123"/>
        <end position="148"/>
    </location>
</feature>
<dbReference type="EMBL" id="LRBV02000008">
    <property type="status" value="NOT_ANNOTATED_CDS"/>
    <property type="molecule type" value="Genomic_DNA"/>
</dbReference>